<evidence type="ECO:0000256" key="2">
    <source>
        <dbReference type="ARBA" id="ARBA00022692"/>
    </source>
</evidence>
<evidence type="ECO:0000313" key="10">
    <source>
        <dbReference type="Proteomes" id="UP001397290"/>
    </source>
</evidence>
<evidence type="ECO:0000256" key="7">
    <source>
        <dbReference type="SAM" id="Phobius"/>
    </source>
</evidence>
<gene>
    <name evidence="9" type="ORF">G3M48_009765</name>
</gene>
<dbReference type="PANTHER" id="PTHR23502:SF59">
    <property type="entry name" value="MULTIDRUG TRANSPORTER, PUTATIVE (AFU_ORTHOLOGUE AFUA_1G10370)-RELATED"/>
    <property type="match status" value="1"/>
</dbReference>
<dbReference type="AlphaFoldDB" id="A0AAW0RI61"/>
<feature type="transmembrane region" description="Helical" evidence="7">
    <location>
        <begin position="106"/>
        <end position="127"/>
    </location>
</feature>
<feature type="transmembrane region" description="Helical" evidence="7">
    <location>
        <begin position="173"/>
        <end position="192"/>
    </location>
</feature>
<feature type="transmembrane region" description="Helical" evidence="7">
    <location>
        <begin position="139"/>
        <end position="161"/>
    </location>
</feature>
<dbReference type="InterPro" id="IPR011701">
    <property type="entry name" value="MFS"/>
</dbReference>
<keyword evidence="2 7" id="KW-0812">Transmembrane</keyword>
<feature type="transmembrane region" description="Helical" evidence="7">
    <location>
        <begin position="227"/>
        <end position="246"/>
    </location>
</feature>
<feature type="transmembrane region" description="Helical" evidence="7">
    <location>
        <begin position="198"/>
        <end position="220"/>
    </location>
</feature>
<keyword evidence="3 7" id="KW-1133">Transmembrane helix</keyword>
<dbReference type="EMBL" id="JAAHCF010000820">
    <property type="protein sequence ID" value="KAK8141869.1"/>
    <property type="molecule type" value="Genomic_DNA"/>
</dbReference>
<reference evidence="9 10" key="1">
    <citation type="submission" date="2020-02" db="EMBL/GenBank/DDBJ databases">
        <title>Comparative genomics of the hypocrealean fungal genus Beauvera.</title>
        <authorList>
            <person name="Showalter D.N."/>
            <person name="Bushley K.E."/>
            <person name="Rehner S.A."/>
        </authorList>
    </citation>
    <scope>NUCLEOTIDE SEQUENCE [LARGE SCALE GENOMIC DNA]</scope>
    <source>
        <strain evidence="9 10">ARSEF4384</strain>
    </source>
</reference>
<evidence type="ECO:0000256" key="3">
    <source>
        <dbReference type="ARBA" id="ARBA00022989"/>
    </source>
</evidence>
<evidence type="ECO:0000256" key="4">
    <source>
        <dbReference type="ARBA" id="ARBA00023136"/>
    </source>
</evidence>
<comment type="caution">
    <text evidence="9">The sequence shown here is derived from an EMBL/GenBank/DDBJ whole genome shotgun (WGS) entry which is preliminary data.</text>
</comment>
<feature type="region of interest" description="Disordered" evidence="6">
    <location>
        <begin position="1"/>
        <end position="78"/>
    </location>
</feature>
<organism evidence="9 10">
    <name type="scientific">Beauveria asiatica</name>
    <dbReference type="NCBI Taxonomy" id="1069075"/>
    <lineage>
        <taxon>Eukaryota</taxon>
        <taxon>Fungi</taxon>
        <taxon>Dikarya</taxon>
        <taxon>Ascomycota</taxon>
        <taxon>Pezizomycotina</taxon>
        <taxon>Sordariomycetes</taxon>
        <taxon>Hypocreomycetidae</taxon>
        <taxon>Hypocreales</taxon>
        <taxon>Cordycipitaceae</taxon>
        <taxon>Beauveria</taxon>
    </lineage>
</organism>
<comment type="subcellular location">
    <subcellularLocation>
        <location evidence="1">Membrane</location>
        <topology evidence="1">Multi-pass membrane protein</topology>
    </subcellularLocation>
</comment>
<proteinExistence type="predicted"/>
<dbReference type="SUPFAM" id="SSF103473">
    <property type="entry name" value="MFS general substrate transporter"/>
    <property type="match status" value="1"/>
</dbReference>
<evidence type="ECO:0000256" key="6">
    <source>
        <dbReference type="SAM" id="MobiDB-lite"/>
    </source>
</evidence>
<sequence length="557" mass="60851">MNGGGSFAKRSSTLDGLPDRNDQKEVNGDQDGHRPSLYEVTSGALENGMATRRSNTRESLGVARTGSRAEFTHPLAQTPTHEEHIVGFDGVDDPYRPINWPLQRKITTMALYGFITMTSTWASAAYSSGTGQIAKEFNVGTQVATLGTTLYLFGFGIGPLLWAPFSEVFGRRLAVLAPMFISICFTFGSATAKDFQTLMITRFFGAFFGAAPVTNTGGVLGDLFSPAARGIAMAGYAMAVVGGPFVDTMLTSCMQGPIVSTAVVQQPSLGWRWTEYITGILQIFTLSVGAIFVHESYPPRLLTYKARRLRIETGNWALHAKFEEWDVSIRELSRKFLIRPLQLLFTPICFLVALYASFCYGILYMQLGAVPIIFQELRGWSPLVSSLPFLGILIGAIIGCLINVYNQFLYNKAYYATGSSRPLPEKRLPPMMVGSFLLSGGQFLLGWTADPKFHWIAPCIGLVILGTGFFTIFQSALNYLVDTFPNYAASVVAANTFLRSCFAGAFPLAVGPLFHNIGVGPGSSITGGFAALLIPVPFIFFLYGKQIRFRSKWSSES</sequence>
<dbReference type="Pfam" id="PF07690">
    <property type="entry name" value="MFS_1"/>
    <property type="match status" value="1"/>
</dbReference>
<dbReference type="CDD" id="cd17323">
    <property type="entry name" value="MFS_Tpo1_MDR_like"/>
    <property type="match status" value="1"/>
</dbReference>
<protein>
    <recommendedName>
        <fullName evidence="8">Major facilitator superfamily (MFS) profile domain-containing protein</fullName>
    </recommendedName>
</protein>
<dbReference type="GO" id="GO:0005886">
    <property type="term" value="C:plasma membrane"/>
    <property type="evidence" value="ECO:0007669"/>
    <property type="project" value="TreeGrafter"/>
</dbReference>
<feature type="compositionally biased region" description="Basic and acidic residues" evidence="6">
    <location>
        <begin position="17"/>
        <end position="36"/>
    </location>
</feature>
<dbReference type="InterPro" id="IPR036259">
    <property type="entry name" value="MFS_trans_sf"/>
</dbReference>
<feature type="transmembrane region" description="Helical" evidence="7">
    <location>
        <begin position="343"/>
        <end position="367"/>
    </location>
</feature>
<dbReference type="Proteomes" id="UP001397290">
    <property type="component" value="Unassembled WGS sequence"/>
</dbReference>
<dbReference type="GO" id="GO:0022857">
    <property type="term" value="F:transmembrane transporter activity"/>
    <property type="evidence" value="ECO:0007669"/>
    <property type="project" value="InterPro"/>
</dbReference>
<dbReference type="InterPro" id="IPR020846">
    <property type="entry name" value="MFS_dom"/>
</dbReference>
<dbReference type="Gene3D" id="1.20.1250.20">
    <property type="entry name" value="MFS general substrate transporter like domains"/>
    <property type="match status" value="1"/>
</dbReference>
<feature type="transmembrane region" description="Helical" evidence="7">
    <location>
        <begin position="487"/>
        <end position="510"/>
    </location>
</feature>
<keyword evidence="5" id="KW-0325">Glycoprotein</keyword>
<keyword evidence="4 7" id="KW-0472">Membrane</keyword>
<feature type="transmembrane region" description="Helical" evidence="7">
    <location>
        <begin position="387"/>
        <end position="410"/>
    </location>
</feature>
<feature type="transmembrane region" description="Helical" evidence="7">
    <location>
        <begin position="431"/>
        <end position="449"/>
    </location>
</feature>
<evidence type="ECO:0000313" key="9">
    <source>
        <dbReference type="EMBL" id="KAK8141869.1"/>
    </source>
</evidence>
<dbReference type="FunFam" id="1.20.1250.20:FF:000011">
    <property type="entry name" value="MFS multidrug transporter, putative"/>
    <property type="match status" value="1"/>
</dbReference>
<accession>A0AAW0RI61</accession>
<name>A0AAW0RI61_9HYPO</name>
<feature type="transmembrane region" description="Helical" evidence="7">
    <location>
        <begin position="455"/>
        <end position="480"/>
    </location>
</feature>
<dbReference type="PROSITE" id="PS50850">
    <property type="entry name" value="MFS"/>
    <property type="match status" value="1"/>
</dbReference>
<evidence type="ECO:0000259" key="8">
    <source>
        <dbReference type="PROSITE" id="PS50850"/>
    </source>
</evidence>
<keyword evidence="10" id="KW-1185">Reference proteome</keyword>
<evidence type="ECO:0000256" key="5">
    <source>
        <dbReference type="ARBA" id="ARBA00023180"/>
    </source>
</evidence>
<feature type="transmembrane region" description="Helical" evidence="7">
    <location>
        <begin position="276"/>
        <end position="297"/>
    </location>
</feature>
<feature type="transmembrane region" description="Helical" evidence="7">
    <location>
        <begin position="522"/>
        <end position="543"/>
    </location>
</feature>
<dbReference type="PANTHER" id="PTHR23502">
    <property type="entry name" value="MAJOR FACILITATOR SUPERFAMILY"/>
    <property type="match status" value="1"/>
</dbReference>
<evidence type="ECO:0000256" key="1">
    <source>
        <dbReference type="ARBA" id="ARBA00004141"/>
    </source>
</evidence>
<feature type="domain" description="Major facilitator superfamily (MFS) profile" evidence="8">
    <location>
        <begin position="105"/>
        <end position="548"/>
    </location>
</feature>